<proteinExistence type="predicted"/>
<evidence type="ECO:0000313" key="2">
    <source>
        <dbReference type="EMBL" id="SEJ44153.1"/>
    </source>
</evidence>
<dbReference type="AlphaFoldDB" id="A0A1H6YS80"/>
<organism evidence="2 3">
    <name type="scientific">Azotobacter beijerinckii</name>
    <dbReference type="NCBI Taxonomy" id="170623"/>
    <lineage>
        <taxon>Bacteria</taxon>
        <taxon>Pseudomonadati</taxon>
        <taxon>Pseudomonadota</taxon>
        <taxon>Gammaproteobacteria</taxon>
        <taxon>Pseudomonadales</taxon>
        <taxon>Pseudomonadaceae</taxon>
        <taxon>Azotobacter</taxon>
    </lineage>
</organism>
<name>A0A1H6YS80_9GAMM</name>
<dbReference type="EMBL" id="FNYQ01000102">
    <property type="protein sequence ID" value="SEJ44153.1"/>
    <property type="molecule type" value="Genomic_DNA"/>
</dbReference>
<feature type="region of interest" description="Disordered" evidence="1">
    <location>
        <begin position="212"/>
        <end position="235"/>
    </location>
</feature>
<dbReference type="RefSeq" id="WP_090734840.1">
    <property type="nucleotide sequence ID" value="NZ_FNYQ01000102.1"/>
</dbReference>
<evidence type="ECO:0000256" key="1">
    <source>
        <dbReference type="SAM" id="MobiDB-lite"/>
    </source>
</evidence>
<gene>
    <name evidence="2" type="ORF">SAMN04244572_03989</name>
</gene>
<sequence>MAHIYDGAKQIQTIDMFDDGKQGHDSDAGDGVYSGILDIKPIKSSDTDTQKSKSPKKVRIDVQYSVTPTTVPAPNAHYETGTDLAALVEDYRKLGVTQLTAYSTETTHVSPDEPPAPSMQVISPRKTARVEPGSEGVIRVSVRDARPILDQVLVSLGQGIEAKATSVRSEDDDKGLATSIELTYKVRQDAKPGTRNLSLQFGDVRLTQQKMIHVDGKDKGKTNAHETEAEAETLP</sequence>
<reference evidence="2 3" key="1">
    <citation type="submission" date="2016-10" db="EMBL/GenBank/DDBJ databases">
        <authorList>
            <person name="de Groot N.N."/>
        </authorList>
    </citation>
    <scope>NUCLEOTIDE SEQUENCE [LARGE SCALE GENOMIC DNA]</scope>
    <source>
        <strain evidence="2 3">DSM 373</strain>
    </source>
</reference>
<protein>
    <submittedName>
        <fullName evidence="2">Uncharacterized protein</fullName>
    </submittedName>
</protein>
<feature type="compositionally biased region" description="Basic and acidic residues" evidence="1">
    <location>
        <begin position="212"/>
        <end position="228"/>
    </location>
</feature>
<accession>A0A1H6YS80</accession>
<dbReference type="Proteomes" id="UP000199250">
    <property type="component" value="Unassembled WGS sequence"/>
</dbReference>
<feature type="region of interest" description="Disordered" evidence="1">
    <location>
        <begin position="105"/>
        <end position="130"/>
    </location>
</feature>
<evidence type="ECO:0000313" key="3">
    <source>
        <dbReference type="Proteomes" id="UP000199250"/>
    </source>
</evidence>